<evidence type="ECO:0000256" key="1">
    <source>
        <dbReference type="PROSITE-ProRule" id="PRU00339"/>
    </source>
</evidence>
<dbReference type="Gene3D" id="1.25.40.10">
    <property type="entry name" value="Tetratricopeptide repeat domain"/>
    <property type="match status" value="1"/>
</dbReference>
<sequence>MSEDITPSLSQYFGSSDDKQDQLDFTQELTAASNKISDLKLEDNQKSANKNEPEVCRIFAETPPQPKDPTAAFFDLIGNNHTTGANGIISDLGISASNDDGYSARVAVGTEADRRRDAWIPNEKTRQCLIANMTATPGTYFPDRDLLTMPGVLLEEELGDAVGEAVSMCLGEAEAAQRRVLTASDVTQDERGLRELVQAGAYHAAINLTARLLTIYGQGRGRAGHPSKHSPHSLQLWFTRIALLVKTKAFNIASAEAEPFGQLDKPDLFYQFYPEMYGGRPGSIASFSFRLLLAELPMHCSKPKESLMKLFSILATIRKMLENLKQGLCEDGNPMEITESDRADSLRLWNGREARVMHSIINCALALKDYELAMELLGQLCERDGAPRHALLSALGRLHLQLGDIAGAEVCFNEAAEAKGGVPGVRELVDRGLLSVAQSQFDEAYGLFQQASTLEPSNIMILNNMGVCLLYGGHLKEAIAVLESAISSNPIHALHESLLLNLCTLYDMESSKGRMKKFALLRQISKYQADAPTTILEKLYG</sequence>
<dbReference type="PROSITE" id="PS50005">
    <property type="entry name" value="TPR"/>
    <property type="match status" value="1"/>
</dbReference>
<dbReference type="OrthoDB" id="428342at2759"/>
<dbReference type="GO" id="GO:0005794">
    <property type="term" value="C:Golgi apparatus"/>
    <property type="evidence" value="ECO:0007669"/>
    <property type="project" value="TreeGrafter"/>
</dbReference>
<dbReference type="PANTHER" id="PTHR21581:SF6">
    <property type="entry name" value="TRAFFICKING PROTEIN PARTICLE COMPLEX SUBUNIT 12"/>
    <property type="match status" value="1"/>
</dbReference>
<dbReference type="PANTHER" id="PTHR21581">
    <property type="entry name" value="D-ALANYL-D-ALANINE CARBOXYPEPTIDASE"/>
    <property type="match status" value="1"/>
</dbReference>
<dbReference type="EMBL" id="GALX01000491">
    <property type="protein sequence ID" value="JAB67975.1"/>
    <property type="molecule type" value="Transcribed_RNA"/>
</dbReference>
<gene>
    <name evidence="3" type="primary">TPC12</name>
</gene>
<keyword evidence="1" id="KW-0802">TPR repeat</keyword>
<protein>
    <submittedName>
        <fullName evidence="3">Trafficking protein particle complex subunit</fullName>
    </submittedName>
</protein>
<feature type="region of interest" description="Disordered" evidence="2">
    <location>
        <begin position="1"/>
        <end position="20"/>
    </location>
</feature>
<dbReference type="InterPro" id="IPR011990">
    <property type="entry name" value="TPR-like_helical_dom_sf"/>
</dbReference>
<feature type="repeat" description="TPR" evidence="1">
    <location>
        <begin position="425"/>
        <end position="458"/>
    </location>
</feature>
<reference evidence="3" key="1">
    <citation type="submission" date="2013-07" db="EMBL/GenBank/DDBJ databases">
        <title>Midgut Transcriptome Profiling of Anoplphora glabripennis, a Lignocellulose Degrading, Wood-Boring Cerambycid.</title>
        <authorList>
            <person name="Scully E.D."/>
            <person name="Hoover K."/>
            <person name="Carlson J.E."/>
            <person name="Tien M."/>
            <person name="Geib S.M."/>
        </authorList>
    </citation>
    <scope>NUCLEOTIDE SEQUENCE</scope>
</reference>
<name>V5GCW3_ANOGL</name>
<dbReference type="GeneID" id="108907586"/>
<proteinExistence type="predicted"/>
<dbReference type="AlphaFoldDB" id="V5GCW3"/>
<dbReference type="SMART" id="SM00028">
    <property type="entry name" value="TPR"/>
    <property type="match status" value="4"/>
</dbReference>
<dbReference type="InterPro" id="IPR019734">
    <property type="entry name" value="TPR_rpt"/>
</dbReference>
<feature type="compositionally biased region" description="Polar residues" evidence="2">
    <location>
        <begin position="1"/>
        <end position="14"/>
    </location>
</feature>
<organism evidence="3">
    <name type="scientific">Anoplophora glabripennis</name>
    <name type="common">Asian longhorn beetle</name>
    <name type="synonym">Anoplophora nobilis</name>
    <dbReference type="NCBI Taxonomy" id="217634"/>
    <lineage>
        <taxon>Eukaryota</taxon>
        <taxon>Metazoa</taxon>
        <taxon>Ecdysozoa</taxon>
        <taxon>Arthropoda</taxon>
        <taxon>Hexapoda</taxon>
        <taxon>Insecta</taxon>
        <taxon>Pterygota</taxon>
        <taxon>Neoptera</taxon>
        <taxon>Endopterygota</taxon>
        <taxon>Coleoptera</taxon>
        <taxon>Polyphaga</taxon>
        <taxon>Cucujiformia</taxon>
        <taxon>Chrysomeloidea</taxon>
        <taxon>Cerambycidae</taxon>
        <taxon>Lamiinae</taxon>
        <taxon>Lamiini</taxon>
        <taxon>Anoplophora</taxon>
    </lineage>
</organism>
<evidence type="ECO:0000256" key="2">
    <source>
        <dbReference type="SAM" id="MobiDB-lite"/>
    </source>
</evidence>
<dbReference type="SUPFAM" id="SSF48452">
    <property type="entry name" value="TPR-like"/>
    <property type="match status" value="1"/>
</dbReference>
<dbReference type="GO" id="GO:0030008">
    <property type="term" value="C:TRAPP complex"/>
    <property type="evidence" value="ECO:0007669"/>
    <property type="project" value="TreeGrafter"/>
</dbReference>
<accession>V5GCW3</accession>
<dbReference type="KEGG" id="agb:108907586"/>
<evidence type="ECO:0000313" key="3">
    <source>
        <dbReference type="EMBL" id="JAB67975.1"/>
    </source>
</evidence>